<dbReference type="Proteomes" id="UP001209878">
    <property type="component" value="Unassembled WGS sequence"/>
</dbReference>
<dbReference type="PANTHER" id="PTHR23137">
    <property type="entry name" value="VESICLE TRANSPORT PROTEIN-RELATED"/>
    <property type="match status" value="1"/>
</dbReference>
<evidence type="ECO:0000313" key="10">
    <source>
        <dbReference type="EMBL" id="KAK2189828.1"/>
    </source>
</evidence>
<comment type="caution">
    <text evidence="10">The sequence shown here is derived from an EMBL/GenBank/DDBJ whole genome shotgun (WGS) entry which is preliminary data.</text>
</comment>
<dbReference type="Pfam" id="PF04178">
    <property type="entry name" value="Got1"/>
    <property type="match status" value="1"/>
</dbReference>
<evidence type="ECO:0000256" key="2">
    <source>
        <dbReference type="ARBA" id="ARBA00004141"/>
    </source>
</evidence>
<gene>
    <name evidence="10" type="ORF">NP493_96g12007</name>
</gene>
<name>A0AAD9P7X4_RIDPI</name>
<dbReference type="GO" id="GO:0015031">
    <property type="term" value="P:protein transport"/>
    <property type="evidence" value="ECO:0007669"/>
    <property type="project" value="UniProtKB-KW"/>
</dbReference>
<evidence type="ECO:0000256" key="4">
    <source>
        <dbReference type="ARBA" id="ARBA00022692"/>
    </source>
</evidence>
<dbReference type="InterPro" id="IPR011691">
    <property type="entry name" value="Vesicle_transpt_SFT2"/>
</dbReference>
<evidence type="ECO:0000256" key="3">
    <source>
        <dbReference type="ARBA" id="ARBA00022448"/>
    </source>
</evidence>
<dbReference type="EMBL" id="JAODUO010000096">
    <property type="protein sequence ID" value="KAK2189828.1"/>
    <property type="molecule type" value="Genomic_DNA"/>
</dbReference>
<evidence type="ECO:0000256" key="1">
    <source>
        <dbReference type="ARBA" id="ARBA00003566"/>
    </source>
</evidence>
<keyword evidence="6 9" id="KW-1133">Transmembrane helix</keyword>
<dbReference type="PANTHER" id="PTHR23137:SF36">
    <property type="entry name" value="VESICLE TRANSPORT PROTEIN SFT2C"/>
    <property type="match status" value="1"/>
</dbReference>
<reference evidence="10" key="1">
    <citation type="journal article" date="2023" name="Mol. Biol. Evol.">
        <title>Third-Generation Sequencing Reveals the Adaptive Role of the Epigenome in Three Deep-Sea Polychaetes.</title>
        <authorList>
            <person name="Perez M."/>
            <person name="Aroh O."/>
            <person name="Sun Y."/>
            <person name="Lan Y."/>
            <person name="Juniper S.K."/>
            <person name="Young C.R."/>
            <person name="Angers B."/>
            <person name="Qian P.Y."/>
        </authorList>
    </citation>
    <scope>NUCLEOTIDE SEQUENCE</scope>
    <source>
        <strain evidence="10">R07B-5</strain>
    </source>
</reference>
<comment type="similarity">
    <text evidence="8 9">Belongs to the SFT2 family.</text>
</comment>
<organism evidence="10 11">
    <name type="scientific">Ridgeia piscesae</name>
    <name type="common">Tubeworm</name>
    <dbReference type="NCBI Taxonomy" id="27915"/>
    <lineage>
        <taxon>Eukaryota</taxon>
        <taxon>Metazoa</taxon>
        <taxon>Spiralia</taxon>
        <taxon>Lophotrochozoa</taxon>
        <taxon>Annelida</taxon>
        <taxon>Polychaeta</taxon>
        <taxon>Sedentaria</taxon>
        <taxon>Canalipalpata</taxon>
        <taxon>Sabellida</taxon>
        <taxon>Siboglinidae</taxon>
        <taxon>Ridgeia</taxon>
    </lineage>
</organism>
<keyword evidence="7 9" id="KW-0472">Membrane</keyword>
<proteinExistence type="inferred from homology"/>
<dbReference type="AlphaFoldDB" id="A0AAD9P7X4"/>
<evidence type="ECO:0000256" key="7">
    <source>
        <dbReference type="ARBA" id="ARBA00023136"/>
    </source>
</evidence>
<feature type="transmembrane region" description="Helical" evidence="9">
    <location>
        <begin position="165"/>
        <end position="186"/>
    </location>
</feature>
<keyword evidence="4 9" id="KW-0812">Transmembrane</keyword>
<evidence type="ECO:0000313" key="11">
    <source>
        <dbReference type="Proteomes" id="UP001209878"/>
    </source>
</evidence>
<feature type="transmembrane region" description="Helical" evidence="9">
    <location>
        <begin position="109"/>
        <end position="129"/>
    </location>
</feature>
<dbReference type="GO" id="GO:0016020">
    <property type="term" value="C:membrane"/>
    <property type="evidence" value="ECO:0007669"/>
    <property type="project" value="UniProtKB-SubCell"/>
</dbReference>
<evidence type="ECO:0000256" key="9">
    <source>
        <dbReference type="RuleBase" id="RU363111"/>
    </source>
</evidence>
<accession>A0AAD9P7X4</accession>
<dbReference type="GO" id="GO:0012505">
    <property type="term" value="C:endomembrane system"/>
    <property type="evidence" value="ECO:0007669"/>
    <property type="project" value="UniProtKB-ARBA"/>
</dbReference>
<evidence type="ECO:0000256" key="5">
    <source>
        <dbReference type="ARBA" id="ARBA00022927"/>
    </source>
</evidence>
<dbReference type="InterPro" id="IPR007305">
    <property type="entry name" value="Vesicle_transpt_Got1/SFT2"/>
</dbReference>
<comment type="subcellular location">
    <subcellularLocation>
        <location evidence="2 9">Membrane</location>
        <topology evidence="2 9">Multi-pass membrane protein</topology>
    </subcellularLocation>
</comment>
<dbReference type="GO" id="GO:0005737">
    <property type="term" value="C:cytoplasm"/>
    <property type="evidence" value="ECO:0007669"/>
    <property type="project" value="UniProtKB-ARBA"/>
</dbReference>
<keyword evidence="3 9" id="KW-0813">Transport</keyword>
<evidence type="ECO:0000256" key="6">
    <source>
        <dbReference type="ARBA" id="ARBA00022989"/>
    </source>
</evidence>
<keyword evidence="11" id="KW-1185">Reference proteome</keyword>
<dbReference type="GO" id="GO:0016192">
    <property type="term" value="P:vesicle-mediated transport"/>
    <property type="evidence" value="ECO:0007669"/>
    <property type="project" value="InterPro"/>
</dbReference>
<keyword evidence="5 9" id="KW-0653">Protein transport</keyword>
<sequence length="213" mass="24004">MGESSVNVNISNSLQAYLSKSSNSTASTNGDNKRGYFSWLHKNQPTEEVFDDTSNGWFSQAQKDPCLPSLSKRQRILGFVMCILMGTFCFSLASLYLPFLMFKARKFVMLYSMGSLFILFSFSLLWGPSNHIKHLLSGQRIMFTGAYFGTMFATLYFALWVQSTIFTVIFAVCQILALIWYLVSYIPGGQTGLRFFTRIFYATASKTASSLPV</sequence>
<evidence type="ECO:0000256" key="8">
    <source>
        <dbReference type="ARBA" id="ARBA00025800"/>
    </source>
</evidence>
<protein>
    <recommendedName>
        <fullName evidence="9">Vesicle transport protein</fullName>
    </recommendedName>
</protein>
<comment type="function">
    <text evidence="1 9">May be involved in fusion of retrograde transport vesicles derived from an endocytic compartment with the Golgi complex.</text>
</comment>
<feature type="transmembrane region" description="Helical" evidence="9">
    <location>
        <begin position="141"/>
        <end position="159"/>
    </location>
</feature>
<feature type="transmembrane region" description="Helical" evidence="9">
    <location>
        <begin position="76"/>
        <end position="97"/>
    </location>
</feature>